<comment type="subcellular location">
    <subcellularLocation>
        <location evidence="2">Endoplasmic reticulum membrane</location>
    </subcellularLocation>
</comment>
<evidence type="ECO:0000256" key="2">
    <source>
        <dbReference type="ARBA" id="ARBA00004586"/>
    </source>
</evidence>
<sequence>MAFFLIGGSITLTLVVLLILLLTYYVYNLWTNNIFRRLGIPAPTPIPFLGEMFQIMRKGVHKNDVDLSKKYGKIVGVFEGTTPIILISDPEILRNVLIKDSHVFVNRRIIEGAAGALEHGLTVLKDEQWKNARSIVSPAFSSAKLKAMYGLINEISNIYNERLLEYADKQEIFDIKVLNGQYTLDNIASCLFGVETNSLQNENGVLIKHLKKFFTVSFANIFLIIIFLVPGLAKYLGKKGYSFLPRDAMEYTTDLVSQVLSRRREGLERRNDFIQMMIDHEEEVKNETATTQETEEQHGDGHQWKTLKKTLSDKEILAQALLFLIAGYETTSVLMSFFFYVMATQPQIQEKVYDELRQIVGDDELTYEKLHELHYLDMAINETLRMYTPFIRTDRVASQDYQLGNYLIPKGSIINASIYPIHHDSKIWPDPEKFIPERFLPSEKAKRHPVSFIPFGEGPRNCIGMRFALVEAKLGIAQALRVVEFQSCEKTEIPIKLGNLGLLNSNRNQQISLYGIVKEASGISILEEKYLIQLRPAIITTMISFILCNSFSLTLFVVFILVLAYYVYDLRTNNIFRRLGMPSPPPIPVLGEMYNAIRKGMYANDVDLVRKNLDEYFHSIHEGTVPVILLSDPDLLRKVLIKDSHVFMNRRTLDGAGGILEHGLTSLKDEHWKNARSIVSPTFSTAKLKSMFGLMNEVSEIYKKRLLEYADKQETFDIKQLNGEFTLDNITTCLFGVQTNSLEEENGALIDHLKKFFSFSLANLFLLIFFISPRLARRLGNNGYSVIPRDTIRYLTNLMNQILDRRRQHLERRNDFIQLLIDREEQVKHEEQQFETNKKSLSNNEILGQAAVFLVAGYETTSVLMSFFFYVMATHPQIQEKVYDEIQQVIPNNEVTYEKLSELHYLDMVISETLRMYPPFTRFERVASTDYQLGDYRIPKGIVISVPVYPIHHDPQVWPEPEKFIPERFSTEEKGKRDAMSYLPFGDGPRNCVGMRFALLETKLGIVKALRVVEIGRCEKTEIPVQLGQTTTLSPKNCVIIRAVRR</sequence>
<evidence type="ECO:0000256" key="8">
    <source>
        <dbReference type="ARBA" id="ARBA00023004"/>
    </source>
</evidence>
<evidence type="ECO:0000256" key="11">
    <source>
        <dbReference type="ARBA" id="ARBA00043906"/>
    </source>
</evidence>
<evidence type="ECO:0000256" key="5">
    <source>
        <dbReference type="ARBA" id="ARBA00022723"/>
    </source>
</evidence>
<keyword evidence="7" id="KW-0560">Oxidoreductase</keyword>
<evidence type="ECO:0000313" key="15">
    <source>
        <dbReference type="EMBL" id="CAF1185570.1"/>
    </source>
</evidence>
<dbReference type="PROSITE" id="PS00086">
    <property type="entry name" value="CYTOCHROME_P450"/>
    <property type="match status" value="2"/>
</dbReference>
<evidence type="ECO:0000313" key="16">
    <source>
        <dbReference type="Proteomes" id="UP000663828"/>
    </source>
</evidence>
<feature type="binding site" description="axial binding residue" evidence="12">
    <location>
        <position position="462"/>
    </location>
    <ligand>
        <name>heme</name>
        <dbReference type="ChEBI" id="CHEBI:30413"/>
    </ligand>
    <ligandPart>
        <name>Fe</name>
        <dbReference type="ChEBI" id="CHEBI:18248"/>
    </ligandPart>
</feature>
<evidence type="ECO:0000256" key="3">
    <source>
        <dbReference type="ARBA" id="ARBA00010617"/>
    </source>
</evidence>
<comment type="function">
    <text evidence="11">Cytochromes P450 are a group of heme-thiolate monooxygenases. They oxidize a variety of structurally unrelated compounds, including steroids, fatty acids, and xenobiotics.</text>
</comment>
<keyword evidence="5 12" id="KW-0479">Metal-binding</keyword>
<evidence type="ECO:0000256" key="10">
    <source>
        <dbReference type="ARBA" id="ARBA00023136"/>
    </source>
</evidence>
<dbReference type="GO" id="GO:0020037">
    <property type="term" value="F:heme binding"/>
    <property type="evidence" value="ECO:0007669"/>
    <property type="project" value="InterPro"/>
</dbReference>
<dbReference type="InterPro" id="IPR050705">
    <property type="entry name" value="Cytochrome_P450_3A"/>
</dbReference>
<keyword evidence="4 12" id="KW-0349">Heme</keyword>
<keyword evidence="8 12" id="KW-0408">Iron</keyword>
<feature type="transmembrane region" description="Helical" evidence="14">
    <location>
        <begin position="316"/>
        <end position="341"/>
    </location>
</feature>
<feature type="transmembrane region" description="Helical" evidence="14">
    <location>
        <begin position="213"/>
        <end position="233"/>
    </location>
</feature>
<keyword evidence="10 14" id="KW-0472">Membrane</keyword>
<dbReference type="Pfam" id="PF00067">
    <property type="entry name" value="p450"/>
    <property type="match status" value="2"/>
</dbReference>
<comment type="caution">
    <text evidence="15">The sequence shown here is derived from an EMBL/GenBank/DDBJ whole genome shotgun (WGS) entry which is preliminary data.</text>
</comment>
<dbReference type="InterPro" id="IPR036396">
    <property type="entry name" value="Cyt_P450_sf"/>
</dbReference>
<dbReference type="GO" id="GO:0008395">
    <property type="term" value="F:steroid hydroxylase activity"/>
    <property type="evidence" value="ECO:0007669"/>
    <property type="project" value="TreeGrafter"/>
</dbReference>
<dbReference type="Gene3D" id="1.10.630.10">
    <property type="entry name" value="Cytochrome P450"/>
    <property type="match status" value="2"/>
</dbReference>
<evidence type="ECO:0000256" key="13">
    <source>
        <dbReference type="SAM" id="MobiDB-lite"/>
    </source>
</evidence>
<gene>
    <name evidence="15" type="ORF">XAT740_LOCUS22820</name>
</gene>
<accession>A0A814VAP7</accession>
<comment type="similarity">
    <text evidence="3">Belongs to the cytochrome P450 family.</text>
</comment>
<feature type="transmembrane region" description="Helical" evidence="14">
    <location>
        <begin position="6"/>
        <end position="27"/>
    </location>
</feature>
<evidence type="ECO:0000256" key="1">
    <source>
        <dbReference type="ARBA" id="ARBA00001971"/>
    </source>
</evidence>
<evidence type="ECO:0000256" key="4">
    <source>
        <dbReference type="ARBA" id="ARBA00022617"/>
    </source>
</evidence>
<organism evidence="15 16">
    <name type="scientific">Adineta ricciae</name>
    <name type="common">Rotifer</name>
    <dbReference type="NCBI Taxonomy" id="249248"/>
    <lineage>
        <taxon>Eukaryota</taxon>
        <taxon>Metazoa</taxon>
        <taxon>Spiralia</taxon>
        <taxon>Gnathifera</taxon>
        <taxon>Rotifera</taxon>
        <taxon>Eurotatoria</taxon>
        <taxon>Bdelloidea</taxon>
        <taxon>Adinetida</taxon>
        <taxon>Adinetidae</taxon>
        <taxon>Adineta</taxon>
    </lineage>
</organism>
<dbReference type="InterPro" id="IPR001128">
    <property type="entry name" value="Cyt_P450"/>
</dbReference>
<proteinExistence type="inferred from homology"/>
<dbReference type="CDD" id="cd11055">
    <property type="entry name" value="CYP3A-like"/>
    <property type="match status" value="2"/>
</dbReference>
<keyword evidence="14" id="KW-1133">Transmembrane helix</keyword>
<dbReference type="PANTHER" id="PTHR24302">
    <property type="entry name" value="CYTOCHROME P450 FAMILY 3"/>
    <property type="match status" value="1"/>
</dbReference>
<dbReference type="InterPro" id="IPR017972">
    <property type="entry name" value="Cyt_P450_CS"/>
</dbReference>
<comment type="cofactor">
    <cofactor evidence="1 12">
        <name>heme</name>
        <dbReference type="ChEBI" id="CHEBI:30413"/>
    </cofactor>
</comment>
<dbReference type="PRINTS" id="PR00385">
    <property type="entry name" value="P450"/>
</dbReference>
<reference evidence="15" key="1">
    <citation type="submission" date="2021-02" db="EMBL/GenBank/DDBJ databases">
        <authorList>
            <person name="Nowell W R."/>
        </authorList>
    </citation>
    <scope>NUCLEOTIDE SEQUENCE</scope>
</reference>
<evidence type="ECO:0000256" key="9">
    <source>
        <dbReference type="ARBA" id="ARBA00023033"/>
    </source>
</evidence>
<dbReference type="FunFam" id="1.10.630.10:FF:000003">
    <property type="entry name" value="cytochrome P450 3A12-like isoform X2"/>
    <property type="match status" value="2"/>
</dbReference>
<keyword evidence="16" id="KW-1185">Reference proteome</keyword>
<dbReference type="PRINTS" id="PR00463">
    <property type="entry name" value="EP450I"/>
</dbReference>
<keyword evidence="9" id="KW-0503">Monooxygenase</keyword>
<dbReference type="AlphaFoldDB" id="A0A814VAP7"/>
<dbReference type="SUPFAM" id="SSF48264">
    <property type="entry name" value="Cytochrome P450"/>
    <property type="match status" value="2"/>
</dbReference>
<dbReference type="EMBL" id="CAJNOR010001697">
    <property type="protein sequence ID" value="CAF1185570.1"/>
    <property type="molecule type" value="Genomic_DNA"/>
</dbReference>
<keyword evidence="14" id="KW-0812">Transmembrane</keyword>
<dbReference type="GO" id="GO:0005506">
    <property type="term" value="F:iron ion binding"/>
    <property type="evidence" value="ECO:0007669"/>
    <property type="project" value="InterPro"/>
</dbReference>
<protein>
    <submittedName>
        <fullName evidence="15">Uncharacterized protein</fullName>
    </submittedName>
</protein>
<evidence type="ECO:0000256" key="14">
    <source>
        <dbReference type="SAM" id="Phobius"/>
    </source>
</evidence>
<feature type="region of interest" description="Disordered" evidence="13">
    <location>
        <begin position="284"/>
        <end position="303"/>
    </location>
</feature>
<feature type="transmembrane region" description="Helical" evidence="14">
    <location>
        <begin position="537"/>
        <end position="568"/>
    </location>
</feature>
<evidence type="ECO:0000256" key="7">
    <source>
        <dbReference type="ARBA" id="ARBA00023002"/>
    </source>
</evidence>
<evidence type="ECO:0000256" key="6">
    <source>
        <dbReference type="ARBA" id="ARBA00022824"/>
    </source>
</evidence>
<evidence type="ECO:0000256" key="12">
    <source>
        <dbReference type="PIRSR" id="PIRSR602401-1"/>
    </source>
</evidence>
<dbReference type="GO" id="GO:0016705">
    <property type="term" value="F:oxidoreductase activity, acting on paired donors, with incorporation or reduction of molecular oxygen"/>
    <property type="evidence" value="ECO:0007669"/>
    <property type="project" value="InterPro"/>
</dbReference>
<dbReference type="Proteomes" id="UP000663828">
    <property type="component" value="Unassembled WGS sequence"/>
</dbReference>
<name>A0A814VAP7_ADIRI</name>
<dbReference type="InterPro" id="IPR002401">
    <property type="entry name" value="Cyt_P450_E_grp-I"/>
</dbReference>
<keyword evidence="6" id="KW-0256">Endoplasmic reticulum</keyword>
<dbReference type="GO" id="GO:0005789">
    <property type="term" value="C:endoplasmic reticulum membrane"/>
    <property type="evidence" value="ECO:0007669"/>
    <property type="project" value="UniProtKB-SubCell"/>
</dbReference>
<dbReference type="PANTHER" id="PTHR24302:SF15">
    <property type="entry name" value="FATTY-ACID PEROXYGENASE"/>
    <property type="match status" value="1"/>
</dbReference>